<gene>
    <name evidence="4" type="ORF">ITX44_12565</name>
</gene>
<name>A0ABS2TPU9_9ACTN</name>
<keyword evidence="4" id="KW-0378">Hydrolase</keyword>
<dbReference type="GO" id="GO:0004519">
    <property type="term" value="F:endonuclease activity"/>
    <property type="evidence" value="ECO:0007669"/>
    <property type="project" value="UniProtKB-KW"/>
</dbReference>
<keyword evidence="2" id="KW-1133">Transmembrane helix</keyword>
<dbReference type="Proteomes" id="UP000749040">
    <property type="component" value="Unassembled WGS sequence"/>
</dbReference>
<keyword evidence="5" id="KW-1185">Reference proteome</keyword>
<dbReference type="SUPFAM" id="SSF56219">
    <property type="entry name" value="DNase I-like"/>
    <property type="match status" value="1"/>
</dbReference>
<keyword evidence="4" id="KW-0540">Nuclease</keyword>
<evidence type="ECO:0000259" key="3">
    <source>
        <dbReference type="Pfam" id="PF03372"/>
    </source>
</evidence>
<proteinExistence type="predicted"/>
<dbReference type="Pfam" id="PF03372">
    <property type="entry name" value="Exo_endo_phos"/>
    <property type="match status" value="1"/>
</dbReference>
<dbReference type="EMBL" id="JADKYB010000006">
    <property type="protein sequence ID" value="MBM9505364.1"/>
    <property type="molecule type" value="Genomic_DNA"/>
</dbReference>
<feature type="transmembrane region" description="Helical" evidence="2">
    <location>
        <begin position="121"/>
        <end position="139"/>
    </location>
</feature>
<feature type="domain" description="Endonuclease/exonuclease/phosphatase" evidence="3">
    <location>
        <begin position="152"/>
        <end position="354"/>
    </location>
</feature>
<keyword evidence="2" id="KW-0812">Transmembrane</keyword>
<evidence type="ECO:0000313" key="5">
    <source>
        <dbReference type="Proteomes" id="UP000749040"/>
    </source>
</evidence>
<sequence>MVGRAPGTAARFHMTQAHGRTDATERTPDGSAVLGRSAASGRAGAVLHGFLRWWRPAGMWRRGIVVAVLAVLLTLLLSFHSHVPNRIGNLGSLTETFLPWSGLVLPVLLVLAVVRRSATGLIAIVLPFAVWLNLFGGLLTDKEAPGGDLTVLTHNVNAGNLDPDGTARDLVVAHADIVALEELPESQAPRYAHDLAAAYPYHSVQGTVGLWSRYPMHAVRPVDIRMGWTRAMRATVTTPHGPVAVYVAHLPSVRVTFDAGFTAGQRDRAADALGRAIADEPLHSVVLLGDLNGTMNDRSLAAVTSQMRSTQGAAGNGMGFSWPASFPMARIDQIMVKGIEPRSSWTLPRTGSDHLPVAARLQLP</sequence>
<reference evidence="4 5" key="1">
    <citation type="submission" date="2021-01" db="EMBL/GenBank/DDBJ databases">
        <title>Streptomyces acididurans sp. nov., isolated from a peat swamp forest soil.</title>
        <authorList>
            <person name="Chantavorakit T."/>
            <person name="Duangmal K."/>
        </authorList>
    </citation>
    <scope>NUCLEOTIDE SEQUENCE [LARGE SCALE GENOMIC DNA]</scope>
    <source>
        <strain evidence="4 5">KK5PA1</strain>
    </source>
</reference>
<evidence type="ECO:0000313" key="4">
    <source>
        <dbReference type="EMBL" id="MBM9505364.1"/>
    </source>
</evidence>
<organism evidence="4 5">
    <name type="scientific">Actinacidiphila acididurans</name>
    <dbReference type="NCBI Taxonomy" id="2784346"/>
    <lineage>
        <taxon>Bacteria</taxon>
        <taxon>Bacillati</taxon>
        <taxon>Actinomycetota</taxon>
        <taxon>Actinomycetes</taxon>
        <taxon>Kitasatosporales</taxon>
        <taxon>Streptomycetaceae</taxon>
        <taxon>Actinacidiphila</taxon>
    </lineage>
</organism>
<feature type="region of interest" description="Disordered" evidence="1">
    <location>
        <begin position="1"/>
        <end position="31"/>
    </location>
</feature>
<comment type="caution">
    <text evidence="4">The sequence shown here is derived from an EMBL/GenBank/DDBJ whole genome shotgun (WGS) entry which is preliminary data.</text>
</comment>
<feature type="transmembrane region" description="Helical" evidence="2">
    <location>
        <begin position="59"/>
        <end position="77"/>
    </location>
</feature>
<evidence type="ECO:0000256" key="2">
    <source>
        <dbReference type="SAM" id="Phobius"/>
    </source>
</evidence>
<keyword evidence="4" id="KW-0255">Endonuclease</keyword>
<accession>A0ABS2TPU9</accession>
<evidence type="ECO:0000256" key="1">
    <source>
        <dbReference type="SAM" id="MobiDB-lite"/>
    </source>
</evidence>
<dbReference type="InterPro" id="IPR005135">
    <property type="entry name" value="Endo/exonuclease/phosphatase"/>
</dbReference>
<dbReference type="Gene3D" id="3.60.10.10">
    <property type="entry name" value="Endonuclease/exonuclease/phosphatase"/>
    <property type="match status" value="1"/>
</dbReference>
<protein>
    <submittedName>
        <fullName evidence="4">Endonuclease/exonuclease/phosphatase family protein</fullName>
    </submittedName>
</protein>
<feature type="compositionally biased region" description="Basic and acidic residues" evidence="1">
    <location>
        <begin position="19"/>
        <end position="28"/>
    </location>
</feature>
<feature type="transmembrane region" description="Helical" evidence="2">
    <location>
        <begin position="97"/>
        <end position="114"/>
    </location>
</feature>
<keyword evidence="2" id="KW-0472">Membrane</keyword>
<dbReference type="InterPro" id="IPR036691">
    <property type="entry name" value="Endo/exonu/phosph_ase_sf"/>
</dbReference>